<evidence type="ECO:0000313" key="2">
    <source>
        <dbReference type="Proteomes" id="UP000179136"/>
    </source>
</evidence>
<protein>
    <recommendedName>
        <fullName evidence="3">Aminoglycoside phosphotransferase domain-containing protein</fullName>
    </recommendedName>
</protein>
<dbReference type="Proteomes" id="UP000179136">
    <property type="component" value="Unassembled WGS sequence"/>
</dbReference>
<dbReference type="InterPro" id="IPR011009">
    <property type="entry name" value="Kinase-like_dom_sf"/>
</dbReference>
<dbReference type="STRING" id="1798561.A3B87_01950"/>
<evidence type="ECO:0000313" key="1">
    <source>
        <dbReference type="EMBL" id="OGG86570.1"/>
    </source>
</evidence>
<dbReference type="EMBL" id="MFMW01000032">
    <property type="protein sequence ID" value="OGG86570.1"/>
    <property type="molecule type" value="Genomic_DNA"/>
</dbReference>
<name>A0A1F6FL35_9BACT</name>
<organism evidence="1 2">
    <name type="scientific">Candidatus Kuenenbacteria bacterium RIFCSPHIGHO2_02_FULL_39_13</name>
    <dbReference type="NCBI Taxonomy" id="1798561"/>
    <lineage>
        <taxon>Bacteria</taxon>
        <taxon>Candidatus Kueneniibacteriota</taxon>
    </lineage>
</organism>
<accession>A0A1F6FL35</accession>
<dbReference type="SUPFAM" id="SSF56112">
    <property type="entry name" value="Protein kinase-like (PK-like)"/>
    <property type="match status" value="1"/>
</dbReference>
<sequence length="333" mass="39388">MTKTHLQQQAVKIAKSSGFDLGKEIYRGNYYSPNRIRNIMFDGRYKNKAAILKIYNDAWLSDEPISQITFNQVNTSKLLIAPEVYKYKIESARQGWLIMEKLPKEGAFFTQPIKNKQEFADLYLEYRLNFPQQPTRNLTLAENLRADEFHIFRISRWLELATVQEAEKALAGEKVLLNPKEFIPKFEKGLNIIHKEFSQRQMIWCHGHFKPHELFKMPNENLCYLTDFAHSKMYPEGYEFGFIIWADWLMSADWNLSYKKWKTGVDEWLKQLRPVAEKLKIKNFDNLIIASIIERVIGSILADICAGERPRIEKEKRIKLLYHLLDDIFRDNQ</sequence>
<evidence type="ECO:0008006" key="3">
    <source>
        <dbReference type="Google" id="ProtNLM"/>
    </source>
</evidence>
<reference evidence="1 2" key="1">
    <citation type="journal article" date="2016" name="Nat. Commun.">
        <title>Thousands of microbial genomes shed light on interconnected biogeochemical processes in an aquifer system.</title>
        <authorList>
            <person name="Anantharaman K."/>
            <person name="Brown C.T."/>
            <person name="Hug L.A."/>
            <person name="Sharon I."/>
            <person name="Castelle C.J."/>
            <person name="Probst A.J."/>
            <person name="Thomas B.C."/>
            <person name="Singh A."/>
            <person name="Wilkins M.J."/>
            <person name="Karaoz U."/>
            <person name="Brodie E.L."/>
            <person name="Williams K.H."/>
            <person name="Hubbard S.S."/>
            <person name="Banfield J.F."/>
        </authorList>
    </citation>
    <scope>NUCLEOTIDE SEQUENCE [LARGE SCALE GENOMIC DNA]</scope>
</reference>
<proteinExistence type="predicted"/>
<comment type="caution">
    <text evidence="1">The sequence shown here is derived from an EMBL/GenBank/DDBJ whole genome shotgun (WGS) entry which is preliminary data.</text>
</comment>
<gene>
    <name evidence="1" type="ORF">A3B87_01950</name>
</gene>
<dbReference type="AlphaFoldDB" id="A0A1F6FL35"/>